<proteinExistence type="predicted"/>
<reference evidence="1" key="1">
    <citation type="submission" date="2021-06" db="EMBL/GenBank/DDBJ databases">
        <authorList>
            <person name="Hodson N. C."/>
            <person name="Mongue J. A."/>
            <person name="Jaron S. K."/>
        </authorList>
    </citation>
    <scope>NUCLEOTIDE SEQUENCE</scope>
</reference>
<gene>
    <name evidence="1" type="ORF">AFUS01_LOCUS3863</name>
</gene>
<evidence type="ECO:0000313" key="1">
    <source>
        <dbReference type="EMBL" id="CAG7694890.1"/>
    </source>
</evidence>
<evidence type="ECO:0000313" key="2">
    <source>
        <dbReference type="Proteomes" id="UP000708208"/>
    </source>
</evidence>
<comment type="caution">
    <text evidence="1">The sequence shown here is derived from an EMBL/GenBank/DDBJ whole genome shotgun (WGS) entry which is preliminary data.</text>
</comment>
<keyword evidence="2" id="KW-1185">Reference proteome</keyword>
<protein>
    <submittedName>
        <fullName evidence="1">Uncharacterized protein</fullName>
    </submittedName>
</protein>
<name>A0A8J2J689_9HEXA</name>
<organism evidence="1 2">
    <name type="scientific">Allacma fusca</name>
    <dbReference type="NCBI Taxonomy" id="39272"/>
    <lineage>
        <taxon>Eukaryota</taxon>
        <taxon>Metazoa</taxon>
        <taxon>Ecdysozoa</taxon>
        <taxon>Arthropoda</taxon>
        <taxon>Hexapoda</taxon>
        <taxon>Collembola</taxon>
        <taxon>Symphypleona</taxon>
        <taxon>Sminthuridae</taxon>
        <taxon>Allacma</taxon>
    </lineage>
</organism>
<dbReference type="AlphaFoldDB" id="A0A8J2J689"/>
<sequence length="73" mass="8063">MRTTDGGSVVGIGPASSFGGVIWNGIQRATIFQFKSSNRANNNLDVLNCKHSINRKKKHNYCCCFSGIWIPVF</sequence>
<dbReference type="EMBL" id="CAJVCH010023586">
    <property type="protein sequence ID" value="CAG7694890.1"/>
    <property type="molecule type" value="Genomic_DNA"/>
</dbReference>
<dbReference type="Proteomes" id="UP000708208">
    <property type="component" value="Unassembled WGS sequence"/>
</dbReference>
<accession>A0A8J2J689</accession>